<evidence type="ECO:0000313" key="2">
    <source>
        <dbReference type="EMBL" id="KIW49879.1"/>
    </source>
</evidence>
<dbReference type="Proteomes" id="UP000054342">
    <property type="component" value="Unassembled WGS sequence"/>
</dbReference>
<accession>A0A0D2EQ09</accession>
<feature type="region of interest" description="Disordered" evidence="1">
    <location>
        <begin position="34"/>
        <end position="53"/>
    </location>
</feature>
<organism evidence="2 3">
    <name type="scientific">Exophiala xenobiotica</name>
    <dbReference type="NCBI Taxonomy" id="348802"/>
    <lineage>
        <taxon>Eukaryota</taxon>
        <taxon>Fungi</taxon>
        <taxon>Dikarya</taxon>
        <taxon>Ascomycota</taxon>
        <taxon>Pezizomycotina</taxon>
        <taxon>Eurotiomycetes</taxon>
        <taxon>Chaetothyriomycetidae</taxon>
        <taxon>Chaetothyriales</taxon>
        <taxon>Herpotrichiellaceae</taxon>
        <taxon>Exophiala</taxon>
    </lineage>
</organism>
<dbReference type="GeneID" id="25333426"/>
<dbReference type="HOGENOM" id="CLU_1927617_0_0_1"/>
<evidence type="ECO:0000256" key="1">
    <source>
        <dbReference type="SAM" id="MobiDB-lite"/>
    </source>
</evidence>
<evidence type="ECO:0000313" key="3">
    <source>
        <dbReference type="Proteomes" id="UP000054342"/>
    </source>
</evidence>
<sequence>MIFFPPSFRFYASSFFLFPSPLSFCTSRGHKDRIVQDQRGQDPTIAEHGEDGRERDLLVNKRGLSMVVQKMDVRVPFRSVPTSLWSARSTRHKKYETVEVEQMQPKSSWILKFVEQDSSVSKAGMKLAGSQ</sequence>
<feature type="non-terminal residue" evidence="2">
    <location>
        <position position="1"/>
    </location>
</feature>
<dbReference type="EMBL" id="KN847323">
    <property type="protein sequence ID" value="KIW49879.1"/>
    <property type="molecule type" value="Genomic_DNA"/>
</dbReference>
<protein>
    <submittedName>
        <fullName evidence="2">Uncharacterized protein</fullName>
    </submittedName>
</protein>
<keyword evidence="3" id="KW-1185">Reference proteome</keyword>
<dbReference type="RefSeq" id="XP_013310463.1">
    <property type="nucleotide sequence ID" value="XM_013455009.1"/>
</dbReference>
<name>A0A0D2EQ09_9EURO</name>
<reference evidence="2 3" key="1">
    <citation type="submission" date="2015-01" db="EMBL/GenBank/DDBJ databases">
        <title>The Genome Sequence of Exophiala xenobiotica CBS118157.</title>
        <authorList>
            <consortium name="The Broad Institute Genomics Platform"/>
            <person name="Cuomo C."/>
            <person name="de Hoog S."/>
            <person name="Gorbushina A."/>
            <person name="Stielow B."/>
            <person name="Teixiera M."/>
            <person name="Abouelleil A."/>
            <person name="Chapman S.B."/>
            <person name="Priest M."/>
            <person name="Young S.K."/>
            <person name="Wortman J."/>
            <person name="Nusbaum C."/>
            <person name="Birren B."/>
        </authorList>
    </citation>
    <scope>NUCLEOTIDE SEQUENCE [LARGE SCALE GENOMIC DNA]</scope>
    <source>
        <strain evidence="2 3">CBS 118157</strain>
    </source>
</reference>
<dbReference type="AlphaFoldDB" id="A0A0D2EQ09"/>
<gene>
    <name evidence="2" type="ORF">PV05_11518</name>
</gene>
<proteinExistence type="predicted"/>